<dbReference type="PANTHER" id="PTHR42791">
    <property type="entry name" value="GNAT FAMILY ACETYLTRANSFERASE"/>
    <property type="match status" value="1"/>
</dbReference>
<dbReference type="InterPro" id="IPR000182">
    <property type="entry name" value="GNAT_dom"/>
</dbReference>
<dbReference type="Pfam" id="PF13508">
    <property type="entry name" value="Acetyltransf_7"/>
    <property type="match status" value="1"/>
</dbReference>
<dbReference type="SUPFAM" id="SSF55729">
    <property type="entry name" value="Acyl-CoA N-acyltransferases (Nat)"/>
    <property type="match status" value="1"/>
</dbReference>
<dbReference type="PANTHER" id="PTHR42791:SF1">
    <property type="entry name" value="N-ACETYLTRANSFERASE DOMAIN-CONTAINING PROTEIN"/>
    <property type="match status" value="1"/>
</dbReference>
<dbReference type="GO" id="GO:0016747">
    <property type="term" value="F:acyltransferase activity, transferring groups other than amino-acyl groups"/>
    <property type="evidence" value="ECO:0007669"/>
    <property type="project" value="InterPro"/>
</dbReference>
<reference evidence="2" key="1">
    <citation type="submission" date="2023-03" db="EMBL/GenBank/DDBJ databases">
        <title>Massive genome expansion in bonnet fungi (Mycena s.s.) driven by repeated elements and novel gene families across ecological guilds.</title>
        <authorList>
            <consortium name="Lawrence Berkeley National Laboratory"/>
            <person name="Harder C.B."/>
            <person name="Miyauchi S."/>
            <person name="Viragh M."/>
            <person name="Kuo A."/>
            <person name="Thoen E."/>
            <person name="Andreopoulos B."/>
            <person name="Lu D."/>
            <person name="Skrede I."/>
            <person name="Drula E."/>
            <person name="Henrissat B."/>
            <person name="Morin E."/>
            <person name="Kohler A."/>
            <person name="Barry K."/>
            <person name="LaButti K."/>
            <person name="Morin E."/>
            <person name="Salamov A."/>
            <person name="Lipzen A."/>
            <person name="Mereny Z."/>
            <person name="Hegedus B."/>
            <person name="Baldrian P."/>
            <person name="Stursova M."/>
            <person name="Weitz H."/>
            <person name="Taylor A."/>
            <person name="Grigoriev I.V."/>
            <person name="Nagy L.G."/>
            <person name="Martin F."/>
            <person name="Kauserud H."/>
        </authorList>
    </citation>
    <scope>NUCLEOTIDE SEQUENCE</scope>
    <source>
        <strain evidence="2">9284</strain>
    </source>
</reference>
<dbReference type="CDD" id="cd04301">
    <property type="entry name" value="NAT_SF"/>
    <property type="match status" value="1"/>
</dbReference>
<dbReference type="Gene3D" id="3.40.630.30">
    <property type="match status" value="1"/>
</dbReference>
<comment type="caution">
    <text evidence="2">The sequence shown here is derived from an EMBL/GenBank/DDBJ whole genome shotgun (WGS) entry which is preliminary data.</text>
</comment>
<organism evidence="2 3">
    <name type="scientific">Roridomyces roridus</name>
    <dbReference type="NCBI Taxonomy" id="1738132"/>
    <lineage>
        <taxon>Eukaryota</taxon>
        <taxon>Fungi</taxon>
        <taxon>Dikarya</taxon>
        <taxon>Basidiomycota</taxon>
        <taxon>Agaricomycotina</taxon>
        <taxon>Agaricomycetes</taxon>
        <taxon>Agaricomycetidae</taxon>
        <taxon>Agaricales</taxon>
        <taxon>Marasmiineae</taxon>
        <taxon>Mycenaceae</taxon>
        <taxon>Roridomyces</taxon>
    </lineage>
</organism>
<gene>
    <name evidence="2" type="ORF">FB45DRAFT_1077483</name>
</gene>
<dbReference type="PROSITE" id="PS51186">
    <property type="entry name" value="GNAT"/>
    <property type="match status" value="1"/>
</dbReference>
<feature type="domain" description="N-acetyltransferase" evidence="1">
    <location>
        <begin position="73"/>
        <end position="208"/>
    </location>
</feature>
<evidence type="ECO:0000259" key="1">
    <source>
        <dbReference type="PROSITE" id="PS51186"/>
    </source>
</evidence>
<evidence type="ECO:0000313" key="2">
    <source>
        <dbReference type="EMBL" id="KAJ7650623.1"/>
    </source>
</evidence>
<dbReference type="InterPro" id="IPR016181">
    <property type="entry name" value="Acyl_CoA_acyltransferase"/>
</dbReference>
<sequence length="208" mass="22831">MAFQISHKKSVSARELDEAVDACTRAYVGELASNSMVGGDESLKDPIFRAMIRAGELAGQVYLATDDDSGKVVAVAVWYPPGTALFNSEEQRALGFDHFYKNLLPDTKAFWDTTYVPVVDEFLAEGVDDSFYLNLIATDPDFQKRGIATALLKTVHNKFVGTDAKPMFAHCAANEPNARFYESCGYSVAGKMYMEAPTGNYPVIVLTK</sequence>
<accession>A0AAD7FZ10</accession>
<protein>
    <submittedName>
        <fullName evidence="2">Acyl-CoA N-acyltransferase</fullName>
    </submittedName>
</protein>
<dbReference type="AlphaFoldDB" id="A0AAD7FZ10"/>
<dbReference type="InterPro" id="IPR052523">
    <property type="entry name" value="Trichothecene_AcTrans"/>
</dbReference>
<proteinExistence type="predicted"/>
<dbReference type="Proteomes" id="UP001221142">
    <property type="component" value="Unassembled WGS sequence"/>
</dbReference>
<evidence type="ECO:0000313" key="3">
    <source>
        <dbReference type="Proteomes" id="UP001221142"/>
    </source>
</evidence>
<keyword evidence="3" id="KW-1185">Reference proteome</keyword>
<name>A0AAD7FZ10_9AGAR</name>
<dbReference type="EMBL" id="JARKIF010000001">
    <property type="protein sequence ID" value="KAJ7650623.1"/>
    <property type="molecule type" value="Genomic_DNA"/>
</dbReference>